<evidence type="ECO:0000313" key="4">
    <source>
        <dbReference type="EMBL" id="PTL58712.1"/>
    </source>
</evidence>
<dbReference type="AlphaFoldDB" id="A0A2T4UHJ1"/>
<keyword evidence="2" id="KW-0012">Acyltransferase</keyword>
<comment type="caution">
    <text evidence="4">The sequence shown here is derived from an EMBL/GenBank/DDBJ whole genome shotgun (WGS) entry which is preliminary data.</text>
</comment>
<dbReference type="Pfam" id="PF13302">
    <property type="entry name" value="Acetyltransf_3"/>
    <property type="match status" value="1"/>
</dbReference>
<dbReference type="Proteomes" id="UP000240739">
    <property type="component" value="Unassembled WGS sequence"/>
</dbReference>
<gene>
    <name evidence="4" type="ORF">C7Y72_03130</name>
</gene>
<dbReference type="OrthoDB" id="5516749at2"/>
<protein>
    <recommendedName>
        <fullName evidence="3">N-acetyltransferase domain-containing protein</fullName>
    </recommendedName>
</protein>
<dbReference type="GO" id="GO:0016747">
    <property type="term" value="F:acyltransferase activity, transferring groups other than amino-acyl groups"/>
    <property type="evidence" value="ECO:0007669"/>
    <property type="project" value="InterPro"/>
</dbReference>
<evidence type="ECO:0000313" key="5">
    <source>
        <dbReference type="Proteomes" id="UP000240739"/>
    </source>
</evidence>
<dbReference type="CDD" id="cd04301">
    <property type="entry name" value="NAT_SF"/>
    <property type="match status" value="1"/>
</dbReference>
<organism evidence="4 5">
    <name type="scientific">Paraconexibacter algicola</name>
    <dbReference type="NCBI Taxonomy" id="2133960"/>
    <lineage>
        <taxon>Bacteria</taxon>
        <taxon>Bacillati</taxon>
        <taxon>Actinomycetota</taxon>
        <taxon>Thermoleophilia</taxon>
        <taxon>Solirubrobacterales</taxon>
        <taxon>Paraconexibacteraceae</taxon>
        <taxon>Paraconexibacter</taxon>
    </lineage>
</organism>
<dbReference type="RefSeq" id="WP_107567149.1">
    <property type="nucleotide sequence ID" value="NZ_PYYB01000001.1"/>
</dbReference>
<evidence type="ECO:0000259" key="3">
    <source>
        <dbReference type="PROSITE" id="PS51186"/>
    </source>
</evidence>
<dbReference type="SUPFAM" id="SSF55729">
    <property type="entry name" value="Acyl-CoA N-acyltransferases (Nat)"/>
    <property type="match status" value="1"/>
</dbReference>
<keyword evidence="5" id="KW-1185">Reference proteome</keyword>
<dbReference type="PROSITE" id="PS51186">
    <property type="entry name" value="GNAT"/>
    <property type="match status" value="1"/>
</dbReference>
<feature type="domain" description="N-acetyltransferase" evidence="3">
    <location>
        <begin position="9"/>
        <end position="164"/>
    </location>
</feature>
<evidence type="ECO:0000256" key="1">
    <source>
        <dbReference type="ARBA" id="ARBA00022679"/>
    </source>
</evidence>
<dbReference type="Gene3D" id="3.40.630.30">
    <property type="match status" value="1"/>
</dbReference>
<name>A0A2T4UHJ1_9ACTN</name>
<accession>A0A2T4UHJ1</accession>
<keyword evidence="1" id="KW-0808">Transferase</keyword>
<reference evidence="4 5" key="1">
    <citation type="submission" date="2018-03" db="EMBL/GenBank/DDBJ databases">
        <title>Aquarubrobacter algicola gen. nov., sp. nov., a novel actinobacterium isolated from shallow eutrophic lake during the end of cyanobacterial harmful algal blooms.</title>
        <authorList>
            <person name="Chun S.J."/>
        </authorList>
    </citation>
    <scope>NUCLEOTIDE SEQUENCE [LARGE SCALE GENOMIC DNA]</scope>
    <source>
        <strain evidence="4 5">Seoho-28</strain>
    </source>
</reference>
<dbReference type="InterPro" id="IPR016181">
    <property type="entry name" value="Acyl_CoA_acyltransferase"/>
</dbReference>
<dbReference type="InterPro" id="IPR000182">
    <property type="entry name" value="GNAT_dom"/>
</dbReference>
<dbReference type="PANTHER" id="PTHR43877">
    <property type="entry name" value="AMINOALKYLPHOSPHONATE N-ACETYLTRANSFERASE-RELATED-RELATED"/>
    <property type="match status" value="1"/>
</dbReference>
<dbReference type="EMBL" id="PYYB01000001">
    <property type="protein sequence ID" value="PTL58712.1"/>
    <property type="molecule type" value="Genomic_DNA"/>
</dbReference>
<sequence length="181" mass="19969">MSLRDGRRVLVRPVSPDDKALIAWGVSQLSRESSYLRFFSTRNKLSAGELRYLTEVDHVDHEALVAVLADDPSTLVGVARFVRQTDDPEAAEVAMTIGDPFQGQGVGRELLELLMEAGRERGIRRFVAIMLAENTGAQRLFGNAGPVLEIRRDGGEVRLVFDLGTERTRPRAEIPELLAAA</sequence>
<dbReference type="InterPro" id="IPR050832">
    <property type="entry name" value="Bact_Acetyltransf"/>
</dbReference>
<proteinExistence type="predicted"/>
<evidence type="ECO:0000256" key="2">
    <source>
        <dbReference type="ARBA" id="ARBA00023315"/>
    </source>
</evidence>